<evidence type="ECO:0000313" key="1">
    <source>
        <dbReference type="EMBL" id="CAI3986434.1"/>
    </source>
</evidence>
<keyword evidence="4" id="KW-1185">Reference proteome</keyword>
<dbReference type="OrthoDB" id="405902at2759"/>
<dbReference type="EMBL" id="CAMXCT030001081">
    <property type="protein sequence ID" value="CAL4773746.1"/>
    <property type="molecule type" value="Genomic_DNA"/>
</dbReference>
<gene>
    <name evidence="1" type="ORF">C1SCF055_LOCUS13788</name>
</gene>
<proteinExistence type="predicted"/>
<dbReference type="EMBL" id="CAMXCT010001081">
    <property type="protein sequence ID" value="CAI3986434.1"/>
    <property type="molecule type" value="Genomic_DNA"/>
</dbReference>
<dbReference type="Proteomes" id="UP001152797">
    <property type="component" value="Unassembled WGS sequence"/>
</dbReference>
<sequence>MLNNQRVSHSFFLFRGLICPAKLVKSGGDCWRHCEGCCCHDLDFAHLREAVASHVYALDFLAPADKVKRAFWLMPEVYVAGLHVTHHCFGDVASWLASKELNGDGAATGTSRRSRTAFYEKDHLDHRFDSQDADWAAYGLPNYSKLTGQDFLMGHQHVQHHKGGAHCSRDFHEFCSNGFDYVCDTTEPTLHWTKDCGVMYYFSPAAGTGWHTYKYMLGTPPAECKPGEHCDACADPPGEVACTVKLHGGDCKEWPEASAARLPVSKVAFL</sequence>
<evidence type="ECO:0000313" key="3">
    <source>
        <dbReference type="EMBL" id="CAL4773746.1"/>
    </source>
</evidence>
<evidence type="ECO:0000313" key="2">
    <source>
        <dbReference type="EMBL" id="CAL1139809.1"/>
    </source>
</evidence>
<reference evidence="2" key="2">
    <citation type="submission" date="2024-04" db="EMBL/GenBank/DDBJ databases">
        <authorList>
            <person name="Chen Y."/>
            <person name="Shah S."/>
            <person name="Dougan E. K."/>
            <person name="Thang M."/>
            <person name="Chan C."/>
        </authorList>
    </citation>
    <scope>NUCLEOTIDE SEQUENCE [LARGE SCALE GENOMIC DNA]</scope>
</reference>
<dbReference type="AlphaFoldDB" id="A0A9P1FR45"/>
<dbReference type="EMBL" id="CAMXCT020001081">
    <property type="protein sequence ID" value="CAL1139809.1"/>
    <property type="molecule type" value="Genomic_DNA"/>
</dbReference>
<comment type="caution">
    <text evidence="1">The sequence shown here is derived from an EMBL/GenBank/DDBJ whole genome shotgun (WGS) entry which is preliminary data.</text>
</comment>
<accession>A0A9P1FR45</accession>
<evidence type="ECO:0000313" key="4">
    <source>
        <dbReference type="Proteomes" id="UP001152797"/>
    </source>
</evidence>
<name>A0A9P1FR45_9DINO</name>
<protein>
    <submittedName>
        <fullName evidence="3">Nitrite reductase [NAD(P)H] large subunit</fullName>
    </submittedName>
</protein>
<organism evidence="1">
    <name type="scientific">Cladocopium goreaui</name>
    <dbReference type="NCBI Taxonomy" id="2562237"/>
    <lineage>
        <taxon>Eukaryota</taxon>
        <taxon>Sar</taxon>
        <taxon>Alveolata</taxon>
        <taxon>Dinophyceae</taxon>
        <taxon>Suessiales</taxon>
        <taxon>Symbiodiniaceae</taxon>
        <taxon>Cladocopium</taxon>
    </lineage>
</organism>
<reference evidence="1" key="1">
    <citation type="submission" date="2022-10" db="EMBL/GenBank/DDBJ databases">
        <authorList>
            <person name="Chen Y."/>
            <person name="Dougan E. K."/>
            <person name="Chan C."/>
            <person name="Rhodes N."/>
            <person name="Thang M."/>
        </authorList>
    </citation>
    <scope>NUCLEOTIDE SEQUENCE</scope>
</reference>